<reference evidence="2" key="1">
    <citation type="submission" date="2020-12" db="EMBL/GenBank/DDBJ databases">
        <title>Metabolic potential, ecology and presence of endohyphal bacteria is reflected in genomic diversity of Mucoromycotina.</title>
        <authorList>
            <person name="Muszewska A."/>
            <person name="Okrasinska A."/>
            <person name="Steczkiewicz K."/>
            <person name="Drgas O."/>
            <person name="Orlowska M."/>
            <person name="Perlinska-Lenart U."/>
            <person name="Aleksandrzak-Piekarczyk T."/>
            <person name="Szatraj K."/>
            <person name="Zielenkiewicz U."/>
            <person name="Pilsyk S."/>
            <person name="Malc E."/>
            <person name="Mieczkowski P."/>
            <person name="Kruszewska J.S."/>
            <person name="Biernat P."/>
            <person name="Pawlowska J."/>
        </authorList>
    </citation>
    <scope>NUCLEOTIDE SEQUENCE</scope>
    <source>
        <strain evidence="2">WA0000017839</strain>
    </source>
</reference>
<evidence type="ECO:0000313" key="3">
    <source>
        <dbReference type="Proteomes" id="UP000603453"/>
    </source>
</evidence>
<comment type="caution">
    <text evidence="2">The sequence shown here is derived from an EMBL/GenBank/DDBJ whole genome shotgun (WGS) entry which is preliminary data.</text>
</comment>
<proteinExistence type="predicted"/>
<organism evidence="2 3">
    <name type="scientific">Mucor saturninus</name>
    <dbReference type="NCBI Taxonomy" id="64648"/>
    <lineage>
        <taxon>Eukaryota</taxon>
        <taxon>Fungi</taxon>
        <taxon>Fungi incertae sedis</taxon>
        <taxon>Mucoromycota</taxon>
        <taxon>Mucoromycotina</taxon>
        <taxon>Mucoromycetes</taxon>
        <taxon>Mucorales</taxon>
        <taxon>Mucorineae</taxon>
        <taxon>Mucoraceae</taxon>
        <taxon>Mucor</taxon>
    </lineage>
</organism>
<evidence type="ECO:0000313" key="2">
    <source>
        <dbReference type="EMBL" id="KAG2209293.1"/>
    </source>
</evidence>
<feature type="compositionally biased region" description="Low complexity" evidence="1">
    <location>
        <begin position="9"/>
        <end position="21"/>
    </location>
</feature>
<dbReference type="AlphaFoldDB" id="A0A8H7RGL5"/>
<name>A0A8H7RGL5_9FUNG</name>
<dbReference type="EMBL" id="JAEPRD010000016">
    <property type="protein sequence ID" value="KAG2209293.1"/>
    <property type="molecule type" value="Genomic_DNA"/>
</dbReference>
<protein>
    <submittedName>
        <fullName evidence="2">Uncharacterized protein</fullName>
    </submittedName>
</protein>
<evidence type="ECO:0000256" key="1">
    <source>
        <dbReference type="SAM" id="MobiDB-lite"/>
    </source>
</evidence>
<feature type="region of interest" description="Disordered" evidence="1">
    <location>
        <begin position="1"/>
        <end position="29"/>
    </location>
</feature>
<accession>A0A8H7RGL5</accession>
<sequence>MFGTINFNAPSSSTASTSSAPIEDDRTKGPNWSVAEECLLIQIYNKHLDSLEKGEKNTEMSIEHNELARR</sequence>
<keyword evidence="3" id="KW-1185">Reference proteome</keyword>
<dbReference type="Proteomes" id="UP000603453">
    <property type="component" value="Unassembled WGS sequence"/>
</dbReference>
<gene>
    <name evidence="2" type="ORF">INT47_005585</name>
</gene>